<evidence type="ECO:0000256" key="5">
    <source>
        <dbReference type="ARBA" id="ARBA00022692"/>
    </source>
</evidence>
<feature type="transmembrane region" description="Helical" evidence="8">
    <location>
        <begin position="42"/>
        <end position="63"/>
    </location>
</feature>
<evidence type="ECO:0000256" key="4">
    <source>
        <dbReference type="ARBA" id="ARBA00022544"/>
    </source>
</evidence>
<keyword evidence="6 8" id="KW-1133">Transmembrane helix</keyword>
<evidence type="ECO:0000313" key="9">
    <source>
        <dbReference type="EMBL" id="OPJ54806.1"/>
    </source>
</evidence>
<proteinExistence type="inferred from homology"/>
<comment type="caution">
    <text evidence="9">The sequence shown here is derived from an EMBL/GenBank/DDBJ whole genome shotgun (WGS) entry which is preliminary data.</text>
</comment>
<dbReference type="RefSeq" id="WP_079413485.1">
    <property type="nucleotide sequence ID" value="NZ_MZGW01000011.1"/>
</dbReference>
<dbReference type="Proteomes" id="UP000190140">
    <property type="component" value="Unassembled WGS sequence"/>
</dbReference>
<dbReference type="AlphaFoldDB" id="A0A1V4I4A7"/>
<evidence type="ECO:0000256" key="2">
    <source>
        <dbReference type="ARBA" id="ARBA00007998"/>
    </source>
</evidence>
<reference evidence="9 10" key="1">
    <citation type="submission" date="2017-03" db="EMBL/GenBank/DDBJ databases">
        <title>Genome sequence of Clostridium thermoalcaliphilum DSM 7309.</title>
        <authorList>
            <person name="Poehlein A."/>
            <person name="Daniel R."/>
        </authorList>
    </citation>
    <scope>NUCLEOTIDE SEQUENCE [LARGE SCALE GENOMIC DNA]</scope>
    <source>
        <strain evidence="9 10">DSM 7309</strain>
    </source>
</reference>
<dbReference type="OrthoDB" id="2716906at2"/>
<keyword evidence="4" id="KW-0309">Germination</keyword>
<dbReference type="NCBIfam" id="TIGR00912">
    <property type="entry name" value="2A0309"/>
    <property type="match status" value="1"/>
</dbReference>
<keyword evidence="3" id="KW-0813">Transport</keyword>
<feature type="transmembrane region" description="Helical" evidence="8">
    <location>
        <begin position="83"/>
        <end position="106"/>
    </location>
</feature>
<accession>A0A1V4I4A7</accession>
<feature type="transmembrane region" description="Helical" evidence="8">
    <location>
        <begin position="118"/>
        <end position="136"/>
    </location>
</feature>
<dbReference type="Pfam" id="PF03845">
    <property type="entry name" value="Spore_permease"/>
    <property type="match status" value="1"/>
</dbReference>
<organism evidence="9 10">
    <name type="scientific">Alkalithermobacter paradoxus</name>
    <dbReference type="NCBI Taxonomy" id="29349"/>
    <lineage>
        <taxon>Bacteria</taxon>
        <taxon>Bacillati</taxon>
        <taxon>Bacillota</taxon>
        <taxon>Clostridia</taxon>
        <taxon>Peptostreptococcales</taxon>
        <taxon>Tepidibacteraceae</taxon>
        <taxon>Alkalithermobacter</taxon>
    </lineage>
</organism>
<feature type="transmembrane region" description="Helical" evidence="8">
    <location>
        <begin position="271"/>
        <end position="295"/>
    </location>
</feature>
<feature type="transmembrane region" description="Helical" evidence="8">
    <location>
        <begin position="337"/>
        <end position="359"/>
    </location>
</feature>
<dbReference type="STRING" id="29349.CLOTH_19250"/>
<dbReference type="GO" id="GO:0009847">
    <property type="term" value="P:spore germination"/>
    <property type="evidence" value="ECO:0007669"/>
    <property type="project" value="InterPro"/>
</dbReference>
<keyword evidence="5 8" id="KW-0812">Transmembrane</keyword>
<dbReference type="EMBL" id="MZGW01000011">
    <property type="protein sequence ID" value="OPJ54806.1"/>
    <property type="molecule type" value="Genomic_DNA"/>
</dbReference>
<comment type="similarity">
    <text evidence="2">Belongs to the amino acid-polyamine-organocation (APC) superfamily. Spore germination protein (SGP) (TC 2.A.3.9) family.</text>
</comment>
<evidence type="ECO:0000256" key="8">
    <source>
        <dbReference type="SAM" id="Phobius"/>
    </source>
</evidence>
<dbReference type="Gene3D" id="1.20.1740.10">
    <property type="entry name" value="Amino acid/polyamine transporter I"/>
    <property type="match status" value="1"/>
</dbReference>
<evidence type="ECO:0000256" key="6">
    <source>
        <dbReference type="ARBA" id="ARBA00022989"/>
    </source>
</evidence>
<protein>
    <submittedName>
        <fullName evidence="9">Spore germination protein YndE</fullName>
    </submittedName>
</protein>
<evidence type="ECO:0000256" key="3">
    <source>
        <dbReference type="ARBA" id="ARBA00022448"/>
    </source>
</evidence>
<evidence type="ECO:0000313" key="10">
    <source>
        <dbReference type="Proteomes" id="UP000190140"/>
    </source>
</evidence>
<dbReference type="PANTHER" id="PTHR34975:SF2">
    <property type="entry name" value="SPORE GERMINATION PROTEIN A2"/>
    <property type="match status" value="1"/>
</dbReference>
<keyword evidence="7 8" id="KW-0472">Membrane</keyword>
<evidence type="ECO:0000256" key="1">
    <source>
        <dbReference type="ARBA" id="ARBA00004141"/>
    </source>
</evidence>
<name>A0A1V4I4A7_9FIRM</name>
<feature type="transmembrane region" description="Helical" evidence="8">
    <location>
        <begin position="188"/>
        <end position="209"/>
    </location>
</feature>
<feature type="transmembrane region" description="Helical" evidence="8">
    <location>
        <begin position="221"/>
        <end position="241"/>
    </location>
</feature>
<evidence type="ECO:0000256" key="7">
    <source>
        <dbReference type="ARBA" id="ARBA00023136"/>
    </source>
</evidence>
<feature type="transmembrane region" description="Helical" evidence="8">
    <location>
        <begin position="148"/>
        <end position="168"/>
    </location>
</feature>
<dbReference type="PANTHER" id="PTHR34975">
    <property type="entry name" value="SPORE GERMINATION PROTEIN A2"/>
    <property type="match status" value="1"/>
</dbReference>
<dbReference type="InterPro" id="IPR004761">
    <property type="entry name" value="Spore_GerAB"/>
</dbReference>
<feature type="transmembrane region" description="Helical" evidence="8">
    <location>
        <begin position="307"/>
        <end position="325"/>
    </location>
</feature>
<feature type="transmembrane region" description="Helical" evidence="8">
    <location>
        <begin position="12"/>
        <end position="30"/>
    </location>
</feature>
<comment type="subcellular location">
    <subcellularLocation>
        <location evidence="1">Membrane</location>
        <topology evidence="1">Multi-pass membrane protein</topology>
    </subcellularLocation>
</comment>
<keyword evidence="10" id="KW-1185">Reference proteome</keyword>
<gene>
    <name evidence="9" type="primary">yndE</name>
    <name evidence="9" type="ORF">CLOTH_19250</name>
</gene>
<sequence length="366" mass="41024">MISSKEKITTSQAITFLMICIIGAGTLTLPRNLVDEVGGDGLFILIISTLLSIILGYFLYKVVSYFPNRSFMEISSILLTKPIAYILAIILTMQYTLLGGLIFRILAEVTKMYMLRNTPTEVIIITMLIVCIYAIRSGIESIARLSQIFIPLSIIPIVLVLIPEMRHVDITNLLPLFQTDPSKIIPSIQSTLFSFAGFEIMILIGVFLSRPSRGFEIQYKTLIPVGLLYIFIFIVTIGLFGQVETSHTVWPTLTLVKLVDVPGAFMQNLDAIVMASWVILIFMSIVLTMYSSNLLICDMFSLREANFIVLLLAPIIYFIALYPSNLAQVYDMFSHPIAVIGESILIIATPTLLYLVFLIKKRVKKI</sequence>
<dbReference type="GO" id="GO:0016020">
    <property type="term" value="C:membrane"/>
    <property type="evidence" value="ECO:0007669"/>
    <property type="project" value="UniProtKB-SubCell"/>
</dbReference>